<name>A0A0E9R9N0_ANGAN</name>
<reference evidence="1" key="1">
    <citation type="submission" date="2014-11" db="EMBL/GenBank/DDBJ databases">
        <authorList>
            <person name="Amaro Gonzalez C."/>
        </authorList>
    </citation>
    <scope>NUCLEOTIDE SEQUENCE</scope>
</reference>
<protein>
    <submittedName>
        <fullName evidence="1">Uncharacterized protein</fullName>
    </submittedName>
</protein>
<sequence length="43" mass="4570">MTTRWKPTLVTACANVGKTGPTPVLISALSGLERLTLLCVQQT</sequence>
<organism evidence="1">
    <name type="scientific">Anguilla anguilla</name>
    <name type="common">European freshwater eel</name>
    <name type="synonym">Muraena anguilla</name>
    <dbReference type="NCBI Taxonomy" id="7936"/>
    <lineage>
        <taxon>Eukaryota</taxon>
        <taxon>Metazoa</taxon>
        <taxon>Chordata</taxon>
        <taxon>Craniata</taxon>
        <taxon>Vertebrata</taxon>
        <taxon>Euteleostomi</taxon>
        <taxon>Actinopterygii</taxon>
        <taxon>Neopterygii</taxon>
        <taxon>Teleostei</taxon>
        <taxon>Anguilliformes</taxon>
        <taxon>Anguillidae</taxon>
        <taxon>Anguilla</taxon>
    </lineage>
</organism>
<dbReference type="AlphaFoldDB" id="A0A0E9R9N0"/>
<accession>A0A0E9R9N0</accession>
<reference evidence="1" key="2">
    <citation type="journal article" date="2015" name="Fish Shellfish Immunol.">
        <title>Early steps in the European eel (Anguilla anguilla)-Vibrio vulnificus interaction in the gills: Role of the RtxA13 toxin.</title>
        <authorList>
            <person name="Callol A."/>
            <person name="Pajuelo D."/>
            <person name="Ebbesson L."/>
            <person name="Teles M."/>
            <person name="MacKenzie S."/>
            <person name="Amaro C."/>
        </authorList>
    </citation>
    <scope>NUCLEOTIDE SEQUENCE</scope>
</reference>
<proteinExistence type="predicted"/>
<evidence type="ECO:0000313" key="1">
    <source>
        <dbReference type="EMBL" id="JAH25048.1"/>
    </source>
</evidence>
<dbReference type="EMBL" id="GBXM01083529">
    <property type="protein sequence ID" value="JAH25048.1"/>
    <property type="molecule type" value="Transcribed_RNA"/>
</dbReference>